<keyword evidence="1" id="KW-0472">Membrane</keyword>
<proteinExistence type="predicted"/>
<evidence type="ECO:0000313" key="2">
    <source>
        <dbReference type="EMBL" id="TNJ64155.1"/>
    </source>
</evidence>
<dbReference type="Proteomes" id="UP000307943">
    <property type="component" value="Unassembled WGS sequence"/>
</dbReference>
<organism evidence="2 3">
    <name type="scientific">Paenibacillus hemerocallicola</name>
    <dbReference type="NCBI Taxonomy" id="1172614"/>
    <lineage>
        <taxon>Bacteria</taxon>
        <taxon>Bacillati</taxon>
        <taxon>Bacillota</taxon>
        <taxon>Bacilli</taxon>
        <taxon>Bacillales</taxon>
        <taxon>Paenibacillaceae</taxon>
        <taxon>Paenibacillus</taxon>
    </lineage>
</organism>
<keyword evidence="1" id="KW-1133">Transmembrane helix</keyword>
<evidence type="ECO:0000256" key="1">
    <source>
        <dbReference type="SAM" id="Phobius"/>
    </source>
</evidence>
<reference evidence="2 3" key="1">
    <citation type="submission" date="2019-05" db="EMBL/GenBank/DDBJ databases">
        <title>We sequenced the genome of Paenibacillus hemerocallicola KCTC 33185 for further insight into its adaptation and study the phylogeny of Paenibacillus.</title>
        <authorList>
            <person name="Narsing Rao M.P."/>
        </authorList>
    </citation>
    <scope>NUCLEOTIDE SEQUENCE [LARGE SCALE GENOMIC DNA]</scope>
    <source>
        <strain evidence="2 3">KCTC 33185</strain>
    </source>
</reference>
<evidence type="ECO:0000313" key="3">
    <source>
        <dbReference type="Proteomes" id="UP000307943"/>
    </source>
</evidence>
<keyword evidence="1" id="KW-0812">Transmembrane</keyword>
<accession>A0A5C4T5V4</accession>
<sequence>MFFAWINRIHLLWAFALLAAAHAVLYYSLGNSNWIMLAILAALVDTGIIAVIQTVSRMNRGKADE</sequence>
<dbReference type="AlphaFoldDB" id="A0A5C4T5V4"/>
<dbReference type="RefSeq" id="WP_139604404.1">
    <property type="nucleotide sequence ID" value="NZ_VDCQ01000033.1"/>
</dbReference>
<dbReference type="OrthoDB" id="2659258at2"/>
<gene>
    <name evidence="2" type="ORF">FE784_22080</name>
</gene>
<protein>
    <submittedName>
        <fullName evidence="2">Uncharacterized protein</fullName>
    </submittedName>
</protein>
<comment type="caution">
    <text evidence="2">The sequence shown here is derived from an EMBL/GenBank/DDBJ whole genome shotgun (WGS) entry which is preliminary data.</text>
</comment>
<feature type="transmembrane region" description="Helical" evidence="1">
    <location>
        <begin position="33"/>
        <end position="52"/>
    </location>
</feature>
<dbReference type="EMBL" id="VDCQ01000033">
    <property type="protein sequence ID" value="TNJ64155.1"/>
    <property type="molecule type" value="Genomic_DNA"/>
</dbReference>
<keyword evidence="3" id="KW-1185">Reference proteome</keyword>
<name>A0A5C4T5V4_9BACL</name>